<keyword evidence="4" id="KW-0186">Copper</keyword>
<dbReference type="EC" id="1.14.18.1" evidence="2"/>
<dbReference type="EMBL" id="WIGO01000485">
    <property type="protein sequence ID" value="KAF6810748.1"/>
    <property type="molecule type" value="Genomic_DNA"/>
</dbReference>
<keyword evidence="9" id="KW-0732">Signal</keyword>
<gene>
    <name evidence="12" type="ORF">CPLU01_15244</name>
</gene>
<keyword evidence="5" id="KW-0470">Melanin biosynthesis</keyword>
<dbReference type="InterPro" id="IPR050316">
    <property type="entry name" value="Tyrosinase/Hemocyanin"/>
</dbReference>
<evidence type="ECO:0000313" key="13">
    <source>
        <dbReference type="Proteomes" id="UP000654918"/>
    </source>
</evidence>
<dbReference type="GO" id="GO:0046872">
    <property type="term" value="F:metal ion binding"/>
    <property type="evidence" value="ECO:0007669"/>
    <property type="project" value="UniProtKB-KW"/>
</dbReference>
<feature type="signal peptide" evidence="9">
    <location>
        <begin position="1"/>
        <end position="22"/>
    </location>
</feature>
<evidence type="ECO:0000256" key="8">
    <source>
        <dbReference type="SAM" id="MobiDB-lite"/>
    </source>
</evidence>
<proteinExistence type="inferred from homology"/>
<feature type="compositionally biased region" description="Pro residues" evidence="8">
    <location>
        <begin position="24"/>
        <end position="76"/>
    </location>
</feature>
<feature type="compositionally biased region" description="Low complexity" evidence="8">
    <location>
        <begin position="77"/>
        <end position="98"/>
    </location>
</feature>
<keyword evidence="13" id="KW-1185">Reference proteome</keyword>
<evidence type="ECO:0000259" key="11">
    <source>
        <dbReference type="PROSITE" id="PS00498"/>
    </source>
</evidence>
<dbReference type="Gene3D" id="1.10.1280.10">
    <property type="entry name" value="Di-copper center containing domain from catechol oxidase"/>
    <property type="match status" value="1"/>
</dbReference>
<feature type="chain" id="PRO_5034047400" description="tyrosinase" evidence="9">
    <location>
        <begin position="23"/>
        <end position="721"/>
    </location>
</feature>
<feature type="compositionally biased region" description="Polar residues" evidence="8">
    <location>
        <begin position="634"/>
        <end position="645"/>
    </location>
</feature>
<dbReference type="PRINTS" id="PR00092">
    <property type="entry name" value="TYROSINASE"/>
</dbReference>
<feature type="region of interest" description="Disordered" evidence="8">
    <location>
        <begin position="20"/>
        <end position="161"/>
    </location>
</feature>
<dbReference type="PANTHER" id="PTHR11474">
    <property type="entry name" value="TYROSINASE FAMILY MEMBER"/>
    <property type="match status" value="1"/>
</dbReference>
<dbReference type="InterPro" id="IPR002227">
    <property type="entry name" value="Tyrosinase_Cu-bd"/>
</dbReference>
<reference evidence="12" key="1">
    <citation type="journal article" date="2020" name="Phytopathology">
        <title>Genome Sequence Resources of Colletotrichum truncatum, C. plurivorum, C. musicola, and C. sojae: Four Species Pathogenic to Soybean (Glycine max).</title>
        <authorList>
            <person name="Rogerio F."/>
            <person name="Boufleur T.R."/>
            <person name="Ciampi-Guillardi M."/>
            <person name="Sukno S.A."/>
            <person name="Thon M.R."/>
            <person name="Massola Junior N.S."/>
            <person name="Baroncelli R."/>
        </authorList>
    </citation>
    <scope>NUCLEOTIDE SEQUENCE</scope>
    <source>
        <strain evidence="12">LFN00145</strain>
    </source>
</reference>
<feature type="domain" description="Tyrosinase copper-binding" evidence="10">
    <location>
        <begin position="250"/>
        <end position="267"/>
    </location>
</feature>
<evidence type="ECO:0000259" key="10">
    <source>
        <dbReference type="PROSITE" id="PS00497"/>
    </source>
</evidence>
<feature type="region of interest" description="Disordered" evidence="8">
    <location>
        <begin position="628"/>
        <end position="649"/>
    </location>
</feature>
<dbReference type="PANTHER" id="PTHR11474:SF76">
    <property type="entry name" value="SHKT DOMAIN-CONTAINING PROTEIN"/>
    <property type="match status" value="1"/>
</dbReference>
<dbReference type="Proteomes" id="UP000654918">
    <property type="component" value="Unassembled WGS sequence"/>
</dbReference>
<evidence type="ECO:0000256" key="5">
    <source>
        <dbReference type="ARBA" id="ARBA00023101"/>
    </source>
</evidence>
<dbReference type="InterPro" id="IPR008922">
    <property type="entry name" value="Di-copper_centre_dom_sf"/>
</dbReference>
<feature type="domain" description="Tyrosinase copper-binding" evidence="11">
    <location>
        <begin position="441"/>
        <end position="452"/>
    </location>
</feature>
<dbReference type="GO" id="GO:0042438">
    <property type="term" value="P:melanin biosynthetic process"/>
    <property type="evidence" value="ECO:0007669"/>
    <property type="project" value="UniProtKB-KW"/>
</dbReference>
<dbReference type="PROSITE" id="PS00497">
    <property type="entry name" value="TYROSINASE_1"/>
    <property type="match status" value="1"/>
</dbReference>
<name>A0A8H6JD81_9PEZI</name>
<dbReference type="Pfam" id="PF00264">
    <property type="entry name" value="Tyrosinase"/>
    <property type="match status" value="1"/>
</dbReference>
<evidence type="ECO:0000256" key="3">
    <source>
        <dbReference type="ARBA" id="ARBA00022723"/>
    </source>
</evidence>
<evidence type="ECO:0000256" key="7">
    <source>
        <dbReference type="ARBA" id="ARBA00048881"/>
    </source>
</evidence>
<comment type="catalytic activity">
    <reaction evidence="7">
        <text>L-tyrosine + O2 = L-dopaquinone + H2O</text>
        <dbReference type="Rhea" id="RHEA:18117"/>
        <dbReference type="ChEBI" id="CHEBI:15377"/>
        <dbReference type="ChEBI" id="CHEBI:15379"/>
        <dbReference type="ChEBI" id="CHEBI:57924"/>
        <dbReference type="ChEBI" id="CHEBI:58315"/>
        <dbReference type="EC" id="1.14.18.1"/>
    </reaction>
</comment>
<evidence type="ECO:0000256" key="1">
    <source>
        <dbReference type="ARBA" id="ARBA00009928"/>
    </source>
</evidence>
<sequence length="721" mass="76561">MVLLSKSASTIAVCLLAALAVAQPGPPRPGRGPPGPPRGRGPPGPAPGPPPPGPPARGPPPPGPPGRGGPAPPPNPVSQAPTSQRSSSRQSSPTAQVSVQPAPTSAAQRPVTTASSLRSSAAAVSSSSTSSRQAQASPSASPSGPYPITGLKTGIDSSTGQRPLRRSIYDLQSSGAQWDLYILGLAAMQRDSSEDDKLSYFQISGMYIAEAKSLSEIRLTGFSGIHGRPFIPWNGVQAVSGGSGGGYCPHGNVQFPMWHRPYVALYEQVLGGHIQAIAANYTGSRAQEYRTAADNWRAPYWDWAADGGAQLPPVTTQATITVNGPGGQVQMANPLLAYKWQRFPLNTASNYFPRSGDRNCWSWPQTTRYPDANGNNRPTLANQELSQDDLKAATYNVFTTATNFETMASTGSTGNSFEAVHNNVHAAIYAVMAYIEYAAFDPLFMLHHANIDRLIAMWQAIHYNNKLQTQTLRSPALFATAANTPVNADSPLKPFFRDTAGNFHTGRTASDIKTFGYSYPEIIDWNQSQDDLARQVTVSVNQLYGPGGTNAKLKARGNRRRSGGYAAHKEYTALVDLERSELPLPCSVSVYVNGEFAGKISVMSMPASGEMHSTVPLNKALEKLGTNMDVPESQAGNGSPATNGTAPAVTPEDEEIILQKQLSVEIKGIDGTIFPVSSAPSLKVKVELKHVEEAGSLDSLPTITPITAGPLAKPAEHNTSY</sequence>
<organism evidence="12 13">
    <name type="scientific">Colletotrichum plurivorum</name>
    <dbReference type="NCBI Taxonomy" id="2175906"/>
    <lineage>
        <taxon>Eukaryota</taxon>
        <taxon>Fungi</taxon>
        <taxon>Dikarya</taxon>
        <taxon>Ascomycota</taxon>
        <taxon>Pezizomycotina</taxon>
        <taxon>Sordariomycetes</taxon>
        <taxon>Hypocreomycetidae</taxon>
        <taxon>Glomerellales</taxon>
        <taxon>Glomerellaceae</taxon>
        <taxon>Colletotrichum</taxon>
        <taxon>Colletotrichum orchidearum species complex</taxon>
    </lineage>
</organism>
<evidence type="ECO:0000256" key="6">
    <source>
        <dbReference type="ARBA" id="ARBA00048233"/>
    </source>
</evidence>
<comment type="similarity">
    <text evidence="1">Belongs to the tyrosinase family.</text>
</comment>
<accession>A0A8H6JD81</accession>
<evidence type="ECO:0000256" key="2">
    <source>
        <dbReference type="ARBA" id="ARBA00011906"/>
    </source>
</evidence>
<dbReference type="GO" id="GO:0004503">
    <property type="term" value="F:tyrosinase activity"/>
    <property type="evidence" value="ECO:0007669"/>
    <property type="project" value="UniProtKB-EC"/>
</dbReference>
<evidence type="ECO:0000256" key="4">
    <source>
        <dbReference type="ARBA" id="ARBA00023008"/>
    </source>
</evidence>
<dbReference type="AlphaFoldDB" id="A0A8H6JD81"/>
<feature type="compositionally biased region" description="Low complexity" evidence="8">
    <location>
        <begin position="111"/>
        <end position="143"/>
    </location>
</feature>
<evidence type="ECO:0000256" key="9">
    <source>
        <dbReference type="SAM" id="SignalP"/>
    </source>
</evidence>
<comment type="catalytic activity">
    <reaction evidence="6">
        <text>2 L-dopa + O2 = 2 L-dopaquinone + 2 H2O</text>
        <dbReference type="Rhea" id="RHEA:34287"/>
        <dbReference type="ChEBI" id="CHEBI:15377"/>
        <dbReference type="ChEBI" id="CHEBI:15379"/>
        <dbReference type="ChEBI" id="CHEBI:57504"/>
        <dbReference type="ChEBI" id="CHEBI:57924"/>
        <dbReference type="EC" id="1.14.18.1"/>
    </reaction>
</comment>
<protein>
    <recommendedName>
        <fullName evidence="2">tyrosinase</fullName>
        <ecNumber evidence="2">1.14.18.1</ecNumber>
    </recommendedName>
</protein>
<dbReference type="SUPFAM" id="SSF48056">
    <property type="entry name" value="Di-copper centre-containing domain"/>
    <property type="match status" value="1"/>
</dbReference>
<comment type="caution">
    <text evidence="12">The sequence shown here is derived from an EMBL/GenBank/DDBJ whole genome shotgun (WGS) entry which is preliminary data.</text>
</comment>
<evidence type="ECO:0000313" key="12">
    <source>
        <dbReference type="EMBL" id="KAF6810748.1"/>
    </source>
</evidence>
<keyword evidence="3" id="KW-0479">Metal-binding</keyword>
<dbReference type="PROSITE" id="PS00498">
    <property type="entry name" value="TYROSINASE_2"/>
    <property type="match status" value="1"/>
</dbReference>